<dbReference type="InterPro" id="IPR001647">
    <property type="entry name" value="HTH_TetR"/>
</dbReference>
<keyword evidence="1" id="KW-0805">Transcription regulation</keyword>
<dbReference type="Pfam" id="PF02909">
    <property type="entry name" value="TetR_C_1"/>
    <property type="match status" value="1"/>
</dbReference>
<dbReference type="InterPro" id="IPR050109">
    <property type="entry name" value="HTH-type_TetR-like_transc_reg"/>
</dbReference>
<feature type="domain" description="HTH tetR-type" evidence="5">
    <location>
        <begin position="13"/>
        <end position="73"/>
    </location>
</feature>
<dbReference type="AlphaFoldDB" id="A0A563E478"/>
<accession>A0A563E478</accession>
<dbReference type="GO" id="GO:0003700">
    <property type="term" value="F:DNA-binding transcription factor activity"/>
    <property type="evidence" value="ECO:0007669"/>
    <property type="project" value="TreeGrafter"/>
</dbReference>
<evidence type="ECO:0000256" key="4">
    <source>
        <dbReference type="PROSITE-ProRule" id="PRU00335"/>
    </source>
</evidence>
<reference evidence="6 7" key="1">
    <citation type="submission" date="2019-05" db="EMBL/GenBank/DDBJ databases">
        <authorList>
            <person name="Lee S.D."/>
        </authorList>
    </citation>
    <scope>NUCLEOTIDE SEQUENCE [LARGE SCALE GENOMIC DNA]</scope>
    <source>
        <strain evidence="6 7">C5-26</strain>
    </source>
</reference>
<comment type="caution">
    <text evidence="6">The sequence shown here is derived from an EMBL/GenBank/DDBJ whole genome shotgun (WGS) entry which is preliminary data.</text>
</comment>
<keyword evidence="7" id="KW-1185">Reference proteome</keyword>
<dbReference type="PROSITE" id="PS50977">
    <property type="entry name" value="HTH_TETR_2"/>
    <property type="match status" value="1"/>
</dbReference>
<dbReference type="EMBL" id="VCQV01000008">
    <property type="protein sequence ID" value="TWP37053.1"/>
    <property type="molecule type" value="Genomic_DNA"/>
</dbReference>
<evidence type="ECO:0000256" key="1">
    <source>
        <dbReference type="ARBA" id="ARBA00023015"/>
    </source>
</evidence>
<dbReference type="PANTHER" id="PTHR30055:SF151">
    <property type="entry name" value="TRANSCRIPTIONAL REGULATORY PROTEIN"/>
    <property type="match status" value="1"/>
</dbReference>
<dbReference type="OrthoDB" id="3519192at2"/>
<dbReference type="Gene3D" id="1.10.10.60">
    <property type="entry name" value="Homeodomain-like"/>
    <property type="match status" value="1"/>
</dbReference>
<dbReference type="GO" id="GO:0000976">
    <property type="term" value="F:transcription cis-regulatory region binding"/>
    <property type="evidence" value="ECO:0007669"/>
    <property type="project" value="TreeGrafter"/>
</dbReference>
<gene>
    <name evidence="6" type="ORF">FGL98_08365</name>
</gene>
<name>A0A563E478_9MICO</name>
<dbReference type="Gene3D" id="1.10.357.10">
    <property type="entry name" value="Tetracycline Repressor, domain 2"/>
    <property type="match status" value="1"/>
</dbReference>
<evidence type="ECO:0000313" key="6">
    <source>
        <dbReference type="EMBL" id="TWP37053.1"/>
    </source>
</evidence>
<dbReference type="GO" id="GO:0045892">
    <property type="term" value="P:negative regulation of DNA-templated transcription"/>
    <property type="evidence" value="ECO:0007669"/>
    <property type="project" value="InterPro"/>
</dbReference>
<dbReference type="SUPFAM" id="SSF48498">
    <property type="entry name" value="Tetracyclin repressor-like, C-terminal domain"/>
    <property type="match status" value="1"/>
</dbReference>
<dbReference type="PANTHER" id="PTHR30055">
    <property type="entry name" value="HTH-TYPE TRANSCRIPTIONAL REGULATOR RUTR"/>
    <property type="match status" value="1"/>
</dbReference>
<dbReference type="InterPro" id="IPR004111">
    <property type="entry name" value="Repressor_TetR_C"/>
</dbReference>
<evidence type="ECO:0000256" key="3">
    <source>
        <dbReference type="ARBA" id="ARBA00023163"/>
    </source>
</evidence>
<evidence type="ECO:0000313" key="7">
    <source>
        <dbReference type="Proteomes" id="UP000320244"/>
    </source>
</evidence>
<protein>
    <submittedName>
        <fullName evidence="6">TetR/AcrR family transcriptional regulator</fullName>
    </submittedName>
</protein>
<evidence type="ECO:0000259" key="5">
    <source>
        <dbReference type="PROSITE" id="PS50977"/>
    </source>
</evidence>
<keyword evidence="3" id="KW-0804">Transcription</keyword>
<dbReference type="InterPro" id="IPR036271">
    <property type="entry name" value="Tet_transcr_reg_TetR-rel_C_sf"/>
</dbReference>
<dbReference type="InterPro" id="IPR009057">
    <property type="entry name" value="Homeodomain-like_sf"/>
</dbReference>
<sequence length="233" mass="26376">MTTHTNKRLPRGTLSQELIVAAALHVADASGVEKLTFQALGRELSAHPTSVYRHFQNKDALILALVDALHAEALAQMPPRSDDWAEDLMQIALHTHAAFMRHPRVGAIAAPRTARREHEFQSVEWKIDCMRRAGLEEHDAARYYRVFGDLVLSYSAMDAARTLLDPTILAGDDLSWHVDYQTQPRDRFPNIAFLSPYFCDVTDPENFRVAVQCVIDAIRYRATSTHEEAARRK</sequence>
<dbReference type="SUPFAM" id="SSF46689">
    <property type="entry name" value="Homeodomain-like"/>
    <property type="match status" value="1"/>
</dbReference>
<proteinExistence type="predicted"/>
<keyword evidence="2 4" id="KW-0238">DNA-binding</keyword>
<reference evidence="6 7" key="2">
    <citation type="submission" date="2019-08" db="EMBL/GenBank/DDBJ databases">
        <title>Jejuicoccus antrihumi gen. nov., sp. nov., a new member of the family Dermacoccaceae isolated from a cave.</title>
        <authorList>
            <person name="Schumann P."/>
            <person name="Kim I.S."/>
        </authorList>
    </citation>
    <scope>NUCLEOTIDE SEQUENCE [LARGE SCALE GENOMIC DNA]</scope>
    <source>
        <strain evidence="6 7">C5-26</strain>
    </source>
</reference>
<organism evidence="6 7">
    <name type="scientific">Leekyejoonella antrihumi</name>
    <dbReference type="NCBI Taxonomy" id="1660198"/>
    <lineage>
        <taxon>Bacteria</taxon>
        <taxon>Bacillati</taxon>
        <taxon>Actinomycetota</taxon>
        <taxon>Actinomycetes</taxon>
        <taxon>Micrococcales</taxon>
        <taxon>Dermacoccaceae</taxon>
        <taxon>Leekyejoonella</taxon>
    </lineage>
</organism>
<evidence type="ECO:0000256" key="2">
    <source>
        <dbReference type="ARBA" id="ARBA00023125"/>
    </source>
</evidence>
<dbReference type="Proteomes" id="UP000320244">
    <property type="component" value="Unassembled WGS sequence"/>
</dbReference>
<dbReference type="RefSeq" id="WP_146316295.1">
    <property type="nucleotide sequence ID" value="NZ_VCQV01000008.1"/>
</dbReference>
<dbReference type="Pfam" id="PF00440">
    <property type="entry name" value="TetR_N"/>
    <property type="match status" value="1"/>
</dbReference>
<feature type="DNA-binding region" description="H-T-H motif" evidence="4">
    <location>
        <begin position="36"/>
        <end position="55"/>
    </location>
</feature>